<dbReference type="OrthoDB" id="1924287at2759"/>
<evidence type="ECO:0000256" key="4">
    <source>
        <dbReference type="ARBA" id="ARBA00023187"/>
    </source>
</evidence>
<dbReference type="PROSITE" id="PS51366">
    <property type="entry name" value="MI"/>
    <property type="match status" value="1"/>
</dbReference>
<evidence type="ECO:0000313" key="8">
    <source>
        <dbReference type="EMBL" id="CAD7240816.1"/>
    </source>
</evidence>
<dbReference type="InterPro" id="IPR016024">
    <property type="entry name" value="ARM-type_fold"/>
</dbReference>
<evidence type="ECO:0000256" key="1">
    <source>
        <dbReference type="ARBA" id="ARBA00004123"/>
    </source>
</evidence>
<dbReference type="EMBL" id="LR899582">
    <property type="protein sequence ID" value="CAD7240816.1"/>
    <property type="molecule type" value="Genomic_DNA"/>
</dbReference>
<proteinExistence type="inferred from homology"/>
<dbReference type="Gene3D" id="1.25.40.180">
    <property type="match status" value="2"/>
</dbReference>
<evidence type="ECO:0000313" key="9">
    <source>
        <dbReference type="Proteomes" id="UP000677054"/>
    </source>
</evidence>
<dbReference type="GO" id="GO:0071013">
    <property type="term" value="C:catalytic step 2 spliceosome"/>
    <property type="evidence" value="ECO:0007669"/>
    <property type="project" value="TreeGrafter"/>
</dbReference>
<feature type="compositionally biased region" description="Low complexity" evidence="6">
    <location>
        <begin position="462"/>
        <end position="473"/>
    </location>
</feature>
<sequence>MMTGLARLRKGVGKPVLGRFAGGPTQREYSAHAWEGHSHASRRCDLGGACNMADWALKKSIHGLINEVNASNVAMIVREIFKENIVRGQGLLCRDLMQAQSFSPTFTPVYASLVSIIELLLCRLIVQFWRSFKHNDKNSCLSSTRFIAHLINHQICHEILASEILTLLLENPTEDSVEVRKEGFKDNPSTPDELDLIEEGNQFTHTILLDDATNGEEVLNVFKPDPEYQENEEKYKSLCHEILYEGDKASGEDVGSTSGNESDDEDESDSEDKQTILNSTETNLVALRHTIYLTIQSSLDFEEAAHKLTKLELKPGQEVEVCHMILDCCAQQQTNEKFFAHLLYTDAIQWMVLSHIKLSEEDTTSSSCIFIKLLFQELIEHMGLGKLNEHIKDPTLQGAFEGLFPRDNPQNICFAIISVGLGGLTDDLREHLAKRPNPTNVVLPQMQALETQPEKKQKDESSNSSSSDSSSSVESDEKEWKKRKRNKSIEARKSKKSTSKKKRKQAYSSCTGTAGLSVLQWSSLMINDQDQFLAKLHAICHEEVFGQEIRNDLLNPDMTVDSLFFVTLDM</sequence>
<feature type="domain" description="MI" evidence="7">
    <location>
        <begin position="286"/>
        <end position="410"/>
    </location>
</feature>
<evidence type="ECO:0000259" key="7">
    <source>
        <dbReference type="PROSITE" id="PS51366"/>
    </source>
</evidence>
<accession>A0A7R9A2H1</accession>
<dbReference type="EMBL" id="CAJPEV010000065">
    <property type="protein sequence ID" value="CAG0879929.1"/>
    <property type="molecule type" value="Genomic_DNA"/>
</dbReference>
<dbReference type="SMART" id="SM00544">
    <property type="entry name" value="MA3"/>
    <property type="match status" value="1"/>
</dbReference>
<evidence type="ECO:0000256" key="5">
    <source>
        <dbReference type="ARBA" id="ARBA00023242"/>
    </source>
</evidence>
<evidence type="ECO:0000256" key="6">
    <source>
        <dbReference type="SAM" id="MobiDB-lite"/>
    </source>
</evidence>
<keyword evidence="9" id="KW-1185">Reference proteome</keyword>
<organism evidence="8">
    <name type="scientific">Darwinula stevensoni</name>
    <dbReference type="NCBI Taxonomy" id="69355"/>
    <lineage>
        <taxon>Eukaryota</taxon>
        <taxon>Metazoa</taxon>
        <taxon>Ecdysozoa</taxon>
        <taxon>Arthropoda</taxon>
        <taxon>Crustacea</taxon>
        <taxon>Oligostraca</taxon>
        <taxon>Ostracoda</taxon>
        <taxon>Podocopa</taxon>
        <taxon>Podocopida</taxon>
        <taxon>Darwinulocopina</taxon>
        <taxon>Darwinuloidea</taxon>
        <taxon>Darwinulidae</taxon>
        <taxon>Darwinula</taxon>
    </lineage>
</organism>
<dbReference type="GO" id="GO:0000398">
    <property type="term" value="P:mRNA splicing, via spliceosome"/>
    <property type="evidence" value="ECO:0007669"/>
    <property type="project" value="TreeGrafter"/>
</dbReference>
<feature type="compositionally biased region" description="Basic and acidic residues" evidence="6">
    <location>
        <begin position="452"/>
        <end position="461"/>
    </location>
</feature>
<feature type="compositionally biased region" description="Acidic residues" evidence="6">
    <location>
        <begin position="261"/>
        <end position="270"/>
    </location>
</feature>
<dbReference type="InterPro" id="IPR003891">
    <property type="entry name" value="Initiation_fac_eIF4g_MI"/>
</dbReference>
<gene>
    <name evidence="8" type="ORF">DSTB1V02_LOCUS822</name>
</gene>
<dbReference type="Pfam" id="PF02847">
    <property type="entry name" value="MA3"/>
    <property type="match status" value="1"/>
</dbReference>
<feature type="region of interest" description="Disordered" evidence="6">
    <location>
        <begin position="249"/>
        <end position="273"/>
    </location>
</feature>
<dbReference type="AlphaFoldDB" id="A0A7R9A2H1"/>
<name>A0A7R9A2H1_9CRUS</name>
<feature type="compositionally biased region" description="Basic residues" evidence="6">
    <location>
        <begin position="493"/>
        <end position="505"/>
    </location>
</feature>
<evidence type="ECO:0000256" key="2">
    <source>
        <dbReference type="ARBA" id="ARBA00006856"/>
    </source>
</evidence>
<reference evidence="8" key="1">
    <citation type="submission" date="2020-11" db="EMBL/GenBank/DDBJ databases">
        <authorList>
            <person name="Tran Van P."/>
        </authorList>
    </citation>
    <scope>NUCLEOTIDE SEQUENCE</scope>
</reference>
<comment type="similarity">
    <text evidence="2">Belongs to the CWC22 family.</text>
</comment>
<keyword evidence="5" id="KW-0539">Nucleus</keyword>
<keyword evidence="4" id="KW-0508">mRNA splicing</keyword>
<dbReference type="SUPFAM" id="SSF48371">
    <property type="entry name" value="ARM repeat"/>
    <property type="match status" value="1"/>
</dbReference>
<evidence type="ECO:0000256" key="3">
    <source>
        <dbReference type="ARBA" id="ARBA00022664"/>
    </source>
</evidence>
<dbReference type="PANTHER" id="PTHR18034:SF3">
    <property type="entry name" value="PRE-MRNA-SPLICING FACTOR CWC22 HOMOLOG"/>
    <property type="match status" value="1"/>
</dbReference>
<dbReference type="PANTHER" id="PTHR18034">
    <property type="entry name" value="CELL CYCLE CONTROL PROTEIN CWF22-RELATED"/>
    <property type="match status" value="1"/>
</dbReference>
<protein>
    <recommendedName>
        <fullName evidence="7">MI domain-containing protein</fullName>
    </recommendedName>
</protein>
<keyword evidence="3" id="KW-0507">mRNA processing</keyword>
<comment type="subcellular location">
    <subcellularLocation>
        <location evidence="1">Nucleus</location>
    </subcellularLocation>
</comment>
<dbReference type="GO" id="GO:0003723">
    <property type="term" value="F:RNA binding"/>
    <property type="evidence" value="ECO:0007669"/>
    <property type="project" value="TreeGrafter"/>
</dbReference>
<feature type="region of interest" description="Disordered" evidence="6">
    <location>
        <begin position="450"/>
        <end position="506"/>
    </location>
</feature>
<dbReference type="Proteomes" id="UP000677054">
    <property type="component" value="Unassembled WGS sequence"/>
</dbReference>
<dbReference type="InterPro" id="IPR050781">
    <property type="entry name" value="CWC22_splicing_factor"/>
</dbReference>